<dbReference type="InterPro" id="IPR012332">
    <property type="entry name" value="Autotransporter_pectin_lyase_C"/>
</dbReference>
<evidence type="ECO:0000313" key="3">
    <source>
        <dbReference type="EMBL" id="KAA8708514.1"/>
    </source>
</evidence>
<feature type="domain" description="Autotransporter" evidence="2">
    <location>
        <begin position="764"/>
        <end position="1025"/>
    </location>
</feature>
<organism evidence="3 4">
    <name type="scientific">Helicobacter canis</name>
    <dbReference type="NCBI Taxonomy" id="29419"/>
    <lineage>
        <taxon>Bacteria</taxon>
        <taxon>Pseudomonadati</taxon>
        <taxon>Campylobacterota</taxon>
        <taxon>Epsilonproteobacteria</taxon>
        <taxon>Campylobacterales</taxon>
        <taxon>Helicobacteraceae</taxon>
        <taxon>Helicobacter</taxon>
    </lineage>
</organism>
<protein>
    <recommendedName>
        <fullName evidence="2">Autotransporter domain-containing protein</fullName>
    </recommendedName>
</protein>
<dbReference type="Gene3D" id="2.160.20.20">
    <property type="match status" value="1"/>
</dbReference>
<evidence type="ECO:0000313" key="4">
    <source>
        <dbReference type="Proteomes" id="UP000323707"/>
    </source>
</evidence>
<evidence type="ECO:0000256" key="1">
    <source>
        <dbReference type="SAM" id="MobiDB-lite"/>
    </source>
</evidence>
<dbReference type="Proteomes" id="UP000323707">
    <property type="component" value="Unassembled WGS sequence"/>
</dbReference>
<dbReference type="InterPro" id="IPR036709">
    <property type="entry name" value="Autotransporte_beta_dom_sf"/>
</dbReference>
<feature type="compositionally biased region" description="Low complexity" evidence="1">
    <location>
        <begin position="403"/>
        <end position="420"/>
    </location>
</feature>
<evidence type="ECO:0000259" key="2">
    <source>
        <dbReference type="PROSITE" id="PS51208"/>
    </source>
</evidence>
<dbReference type="InterPro" id="IPR005546">
    <property type="entry name" value="Autotransporte_beta"/>
</dbReference>
<accession>A0A5M9QIN1</accession>
<comment type="caution">
    <text evidence="3">The sequence shown here is derived from an EMBL/GenBank/DDBJ whole genome shotgun (WGS) entry which is preliminary data.</text>
</comment>
<dbReference type="RefSeq" id="WP_150337534.1">
    <property type="nucleotide sequence ID" value="NZ_JAERIX010000018.1"/>
</dbReference>
<feature type="region of interest" description="Disordered" evidence="1">
    <location>
        <begin position="401"/>
        <end position="420"/>
    </location>
</feature>
<gene>
    <name evidence="3" type="ORF">F4V45_06225</name>
</gene>
<proteinExistence type="predicted"/>
<feature type="compositionally biased region" description="Low complexity" evidence="1">
    <location>
        <begin position="517"/>
        <end position="538"/>
    </location>
</feature>
<dbReference type="Gene3D" id="2.40.128.130">
    <property type="entry name" value="Autotransporter beta-domain"/>
    <property type="match status" value="1"/>
</dbReference>
<dbReference type="AlphaFoldDB" id="A0A5M9QIN1"/>
<dbReference type="PROSITE" id="PS51208">
    <property type="entry name" value="AUTOTRANSPORTER"/>
    <property type="match status" value="1"/>
</dbReference>
<name>A0A5M9QIN1_9HELI</name>
<dbReference type="SUPFAM" id="SSF103515">
    <property type="entry name" value="Autotransporter"/>
    <property type="match status" value="1"/>
</dbReference>
<sequence>MVWDIEVKGDLHKIGKGELEVTKQTNGALRMGEGKVRLRAENSFKSVYLGNREGELIIENDKAISDYNQVSFSKSGGTLNLNGFNATMSGVRAYNAAALITNSNENTLSTLTLNNTSKTMIHAHIDGNTTIQAQAASNGTNGKSGSNGDSANRAIIFDGGFAIKELKGSGQHIALQGKPVPHATWRTGCQGPEFLGICEVGYYINKYDRKDPNKTRNETVSFEQPDWLQREYRGNISLDNGSKLYIEKNADVKANITLDNSTLEFNSKTLYLDSNDSKNLSQSIQSKSLNNGDPKDTITYKGDIIAKNSSKIESKNNGIKSFEASVYLDSNSTFDAKQDDIKLLAGGLTLLNGSTFTAKSLSVDKVESLIWIDKDSSLSVESISIKDSPFTALYTAKEDFGKSNTTTPTARSTTPSQTTTPTITVSGSTLYIAKDSQIPSISLQNNSKVWFEYMNDSTSLNNINFSSNGGSNNIMAQTLHHEQGKSIAWNGNGNTGSGSNGTIASLTITDMLHLSNVGSTNNTSTSSSDQSSSGATTSDDNRFLALDLSNTNLTFENNARVNVKFANSHDELFADTTLNHDGSKSYPMVKAKKLETKGDLIVGFEGQTSRSIRQAVATHTDKGIDISFTDINQVDPSKILADISKTLPSINDIDSRQKTLLDSLLQAQRDHYLVLDAAFNKHSVAAASQLLQGVQKIDDNAKQIAKNVSQDANLALINEQHNVITNRISLLRLSRKDAPLNQAVRLAALKSDVLDKSLTRAALNKLPRNNAWINAGGGYFNGAGGSTSSGYLAYASTSMGYDRSFGSGERSWVAGGLLSFGASFGSNSAYRENAMNYGAGLYSAMKLGANELQLDGSYVASLSQKSAQNVDRIETLNHSVGVNATYKYALEIDRGNAIKPVLGLEYVANMMAGYALDLLRVNDYTYYALSGLAGLEYAYTNKSFFFSIRGAGKKAFARAGDVQVGIDGANRFIGYALQGDEMIYKLDCMGDYKVGALTLGAAANLQATMSGRMGVSGLVKIEYRF</sequence>
<reference evidence="3 4" key="1">
    <citation type="submission" date="2019-09" db="EMBL/GenBank/DDBJ databases">
        <title>Draft genome sequence of various Type strains from the CCUG.</title>
        <authorList>
            <person name="Pineiro-Iglesias B."/>
            <person name="Tunovic T."/>
            <person name="Unosson C."/>
            <person name="Inganas E."/>
            <person name="Ohlen M."/>
            <person name="Cardew S."/>
            <person name="Jensie-Markopoulos S."/>
            <person name="Salva-Serra F."/>
            <person name="Jaen-Luchoro D."/>
            <person name="Karlsson R."/>
            <person name="Svensson-Stadler L."/>
            <person name="Chun J."/>
            <person name="Moore E."/>
        </authorList>
    </citation>
    <scope>NUCLEOTIDE SEQUENCE [LARGE SCALE GENOMIC DNA]</scope>
    <source>
        <strain evidence="3 4">CCUG 32756T</strain>
    </source>
</reference>
<feature type="region of interest" description="Disordered" evidence="1">
    <location>
        <begin position="517"/>
        <end position="539"/>
    </location>
</feature>
<dbReference type="EMBL" id="VXKE01000019">
    <property type="protein sequence ID" value="KAA8708514.1"/>
    <property type="molecule type" value="Genomic_DNA"/>
</dbReference>